<sequence>MNYTFEYRSLSETLYDALVDDAFYITMEGSVSGTPGQRREAMRRYYDFSMQEARKYGRLVTPDGRAFGAAIWTRPVYGDLAGQMSNEKKTFIRDHMGAASLETYKRITASMARQTATVVPPAGWYLSIVGIAPPFQGQGLGETLVRPVLDRTDDYGVHTYLETFTPRNMRFYERLGFQEAGSFDEPVTRARYWVMVRQPS</sequence>
<evidence type="ECO:0000313" key="2">
    <source>
        <dbReference type="EMBL" id="BBO70098.1"/>
    </source>
</evidence>
<dbReference type="SUPFAM" id="SSF55729">
    <property type="entry name" value="Acyl-CoA N-acyltransferases (Nat)"/>
    <property type="match status" value="1"/>
</dbReference>
<keyword evidence="3" id="KW-1185">Reference proteome</keyword>
<dbReference type="Gene3D" id="3.40.630.30">
    <property type="match status" value="1"/>
</dbReference>
<feature type="domain" description="N-acetyltransferase" evidence="1">
    <location>
        <begin position="115"/>
        <end position="198"/>
    </location>
</feature>
<dbReference type="PANTHER" id="PTHR42791:SF1">
    <property type="entry name" value="N-ACETYLTRANSFERASE DOMAIN-CONTAINING PROTEIN"/>
    <property type="match status" value="1"/>
</dbReference>
<organism evidence="2 3">
    <name type="scientific">Desulfosarcina alkanivorans</name>
    <dbReference type="NCBI Taxonomy" id="571177"/>
    <lineage>
        <taxon>Bacteria</taxon>
        <taxon>Pseudomonadati</taxon>
        <taxon>Thermodesulfobacteriota</taxon>
        <taxon>Desulfobacteria</taxon>
        <taxon>Desulfobacterales</taxon>
        <taxon>Desulfosarcinaceae</taxon>
        <taxon>Desulfosarcina</taxon>
    </lineage>
</organism>
<dbReference type="CDD" id="cd04301">
    <property type="entry name" value="NAT_SF"/>
    <property type="match status" value="1"/>
</dbReference>
<accession>A0A5K7YMQ4</accession>
<dbReference type="PROSITE" id="PS51186">
    <property type="entry name" value="GNAT"/>
    <property type="match status" value="1"/>
</dbReference>
<dbReference type="RefSeq" id="WP_155318072.1">
    <property type="nucleotide sequence ID" value="NZ_AP021874.1"/>
</dbReference>
<protein>
    <submittedName>
        <fullName evidence="2">N-acetyltransferase</fullName>
    </submittedName>
</protein>
<dbReference type="InterPro" id="IPR052523">
    <property type="entry name" value="Trichothecene_AcTrans"/>
</dbReference>
<evidence type="ECO:0000313" key="3">
    <source>
        <dbReference type="Proteomes" id="UP000427906"/>
    </source>
</evidence>
<dbReference type="InterPro" id="IPR016181">
    <property type="entry name" value="Acyl_CoA_acyltransferase"/>
</dbReference>
<name>A0A5K7YMQ4_9BACT</name>
<proteinExistence type="predicted"/>
<gene>
    <name evidence="2" type="ORF">DSCA_40280</name>
</gene>
<dbReference type="EMBL" id="AP021874">
    <property type="protein sequence ID" value="BBO70098.1"/>
    <property type="molecule type" value="Genomic_DNA"/>
</dbReference>
<dbReference type="AlphaFoldDB" id="A0A5K7YMQ4"/>
<evidence type="ECO:0000259" key="1">
    <source>
        <dbReference type="PROSITE" id="PS51186"/>
    </source>
</evidence>
<dbReference type="GO" id="GO:0016747">
    <property type="term" value="F:acyltransferase activity, transferring groups other than amino-acyl groups"/>
    <property type="evidence" value="ECO:0007669"/>
    <property type="project" value="InterPro"/>
</dbReference>
<dbReference type="KEGG" id="dalk:DSCA_40280"/>
<reference evidence="2 3" key="1">
    <citation type="submission" date="2019-11" db="EMBL/GenBank/DDBJ databases">
        <title>Comparative genomics of hydrocarbon-degrading Desulfosarcina strains.</title>
        <authorList>
            <person name="Watanabe M."/>
            <person name="Kojima H."/>
            <person name="Fukui M."/>
        </authorList>
    </citation>
    <scope>NUCLEOTIDE SEQUENCE [LARGE SCALE GENOMIC DNA]</scope>
    <source>
        <strain evidence="2 3">PL12</strain>
    </source>
</reference>
<dbReference type="PANTHER" id="PTHR42791">
    <property type="entry name" value="GNAT FAMILY ACETYLTRANSFERASE"/>
    <property type="match status" value="1"/>
</dbReference>
<dbReference type="Proteomes" id="UP000427906">
    <property type="component" value="Chromosome"/>
</dbReference>
<dbReference type="Pfam" id="PF00583">
    <property type="entry name" value="Acetyltransf_1"/>
    <property type="match status" value="1"/>
</dbReference>
<keyword evidence="2" id="KW-0808">Transferase</keyword>
<dbReference type="OrthoDB" id="7057833at2"/>
<dbReference type="InterPro" id="IPR000182">
    <property type="entry name" value="GNAT_dom"/>
</dbReference>